<evidence type="ECO:0000256" key="5">
    <source>
        <dbReference type="ARBA" id="ARBA00051131"/>
    </source>
</evidence>
<gene>
    <name evidence="8" type="ORF">HP555_12655</name>
</gene>
<dbReference type="GO" id="GO:0061598">
    <property type="term" value="F:molybdopterin adenylyltransferase activity"/>
    <property type="evidence" value="ECO:0007669"/>
    <property type="project" value="UniProtKB-EC"/>
</dbReference>
<dbReference type="PANTHER" id="PTHR43764">
    <property type="entry name" value="MOLYBDENUM COFACTOR BIOSYNTHESIS"/>
    <property type="match status" value="1"/>
</dbReference>
<dbReference type="PROSITE" id="PS01078">
    <property type="entry name" value="MOCF_BIOSYNTHESIS_1"/>
    <property type="match status" value="1"/>
</dbReference>
<dbReference type="EC" id="2.7.7.75" evidence="2"/>
<comment type="pathway">
    <text evidence="1">Cofactor biosynthesis; molybdopterin biosynthesis.</text>
</comment>
<dbReference type="Gene3D" id="3.40.980.10">
    <property type="entry name" value="MoaB/Mog-like domain"/>
    <property type="match status" value="1"/>
</dbReference>
<evidence type="ECO:0000256" key="3">
    <source>
        <dbReference type="ARBA" id="ARBA00013491"/>
    </source>
</evidence>
<comment type="catalytic activity">
    <reaction evidence="5">
        <text>molybdopterin + ATP + H(+) = adenylyl-molybdopterin + diphosphate</text>
        <dbReference type="Rhea" id="RHEA:31331"/>
        <dbReference type="ChEBI" id="CHEBI:15378"/>
        <dbReference type="ChEBI" id="CHEBI:30616"/>
        <dbReference type="ChEBI" id="CHEBI:33019"/>
        <dbReference type="ChEBI" id="CHEBI:58698"/>
        <dbReference type="ChEBI" id="CHEBI:62727"/>
        <dbReference type="EC" id="2.7.7.75"/>
    </reaction>
</comment>
<comment type="function">
    <text evidence="6">Catalyzes the adenylation of molybdopterin as part of the biosynthesis of the molybdenum-cofactor.</text>
</comment>
<evidence type="ECO:0000313" key="9">
    <source>
        <dbReference type="Proteomes" id="UP000596092"/>
    </source>
</evidence>
<dbReference type="CDD" id="cd00886">
    <property type="entry name" value="MogA_MoaB"/>
    <property type="match status" value="1"/>
</dbReference>
<name>A0A7T5VEX6_9BACT</name>
<dbReference type="InterPro" id="IPR001453">
    <property type="entry name" value="MoaB/Mog_dom"/>
</dbReference>
<dbReference type="GO" id="GO:0006777">
    <property type="term" value="P:Mo-molybdopterin cofactor biosynthetic process"/>
    <property type="evidence" value="ECO:0007669"/>
    <property type="project" value="UniProtKB-KW"/>
</dbReference>
<dbReference type="NCBIfam" id="TIGR00177">
    <property type="entry name" value="molyb_syn"/>
    <property type="match status" value="1"/>
</dbReference>
<dbReference type="KEGG" id="dog:HP555_12655"/>
<dbReference type="InterPro" id="IPR036425">
    <property type="entry name" value="MoaB/Mog-like_dom_sf"/>
</dbReference>
<keyword evidence="4" id="KW-0501">Molybdenum cofactor biosynthesis</keyword>
<dbReference type="SUPFAM" id="SSF53218">
    <property type="entry name" value="Molybdenum cofactor biosynthesis proteins"/>
    <property type="match status" value="1"/>
</dbReference>
<dbReference type="Proteomes" id="UP000596092">
    <property type="component" value="Chromosome"/>
</dbReference>
<evidence type="ECO:0000313" key="8">
    <source>
        <dbReference type="EMBL" id="QQG66659.1"/>
    </source>
</evidence>
<sequence length="169" mass="18485">MSELLRSFRCGVLTLSDKGACGEREDISGLRVQEILQENGYMVVMYQILPDIKKLIEQTLIAWVDDKKLDLIVTTGGTGVSPRDQTPEATRAVIDREVPGLGEAMRQASLQKTTQAVWSRGIGGIRKNSLIINLPGSPKAVEENLRAVLPALEHGLEKLKGSDIDCAYP</sequence>
<evidence type="ECO:0000256" key="2">
    <source>
        <dbReference type="ARBA" id="ARBA00012509"/>
    </source>
</evidence>
<protein>
    <recommendedName>
        <fullName evidence="3">Molybdopterin adenylyltransferase</fullName>
        <ecNumber evidence="2">2.7.7.75</ecNumber>
    </recommendedName>
</protein>
<dbReference type="InterPro" id="IPR008284">
    <property type="entry name" value="MoCF_biosynth_CS"/>
</dbReference>
<dbReference type="PANTHER" id="PTHR43764:SF1">
    <property type="entry name" value="MOLYBDOPTERIN MOLYBDOTRANSFERASE"/>
    <property type="match status" value="1"/>
</dbReference>
<dbReference type="UniPathway" id="UPA00344"/>
<keyword evidence="9" id="KW-1185">Reference proteome</keyword>
<dbReference type="InterPro" id="IPR051920">
    <property type="entry name" value="MPT_Adenylyltrnsfr/MoaC-Rel"/>
</dbReference>
<evidence type="ECO:0000259" key="7">
    <source>
        <dbReference type="SMART" id="SM00852"/>
    </source>
</evidence>
<organism evidence="8 9">
    <name type="scientific">Desulfobulbus oligotrophicus</name>
    <dbReference type="NCBI Taxonomy" id="1909699"/>
    <lineage>
        <taxon>Bacteria</taxon>
        <taxon>Pseudomonadati</taxon>
        <taxon>Thermodesulfobacteriota</taxon>
        <taxon>Desulfobulbia</taxon>
        <taxon>Desulfobulbales</taxon>
        <taxon>Desulfobulbaceae</taxon>
        <taxon>Desulfobulbus</taxon>
    </lineage>
</organism>
<dbReference type="Pfam" id="PF00994">
    <property type="entry name" value="MoCF_biosynth"/>
    <property type="match status" value="1"/>
</dbReference>
<dbReference type="SMART" id="SM00852">
    <property type="entry name" value="MoCF_biosynth"/>
    <property type="match status" value="1"/>
</dbReference>
<accession>A0A7T5VEX6</accession>
<proteinExistence type="predicted"/>
<evidence type="ECO:0000256" key="6">
    <source>
        <dbReference type="ARBA" id="ARBA00058212"/>
    </source>
</evidence>
<dbReference type="RefSeq" id="WP_199262942.1">
    <property type="nucleotide sequence ID" value="NZ_CP054140.1"/>
</dbReference>
<feature type="domain" description="MoaB/Mog" evidence="7">
    <location>
        <begin position="11"/>
        <end position="155"/>
    </location>
</feature>
<dbReference type="AlphaFoldDB" id="A0A7T5VEX6"/>
<evidence type="ECO:0000256" key="1">
    <source>
        <dbReference type="ARBA" id="ARBA00005046"/>
    </source>
</evidence>
<dbReference type="EMBL" id="CP054140">
    <property type="protein sequence ID" value="QQG66659.1"/>
    <property type="molecule type" value="Genomic_DNA"/>
</dbReference>
<reference evidence="8 9" key="1">
    <citation type="submission" date="2020-05" db="EMBL/GenBank/DDBJ databases">
        <title>Complete genome of Desulfobulbus oligotrophicus.</title>
        <authorList>
            <person name="Podar M."/>
        </authorList>
    </citation>
    <scope>NUCLEOTIDE SEQUENCE [LARGE SCALE GENOMIC DNA]</scope>
    <source>
        <strain evidence="8 9">Prop6</strain>
    </source>
</reference>
<evidence type="ECO:0000256" key="4">
    <source>
        <dbReference type="ARBA" id="ARBA00023150"/>
    </source>
</evidence>